<evidence type="ECO:0000256" key="1">
    <source>
        <dbReference type="SAM" id="MobiDB-lite"/>
    </source>
</evidence>
<keyword evidence="3" id="KW-1185">Reference proteome</keyword>
<dbReference type="Gene3D" id="3.20.20.140">
    <property type="entry name" value="Metal-dependent hydrolases"/>
    <property type="match status" value="1"/>
</dbReference>
<dbReference type="EMBL" id="CAJA01000019">
    <property type="protein sequence ID" value="CCH71861.1"/>
    <property type="molecule type" value="Genomic_DNA"/>
</dbReference>
<accession>W6JTQ4</accession>
<comment type="caution">
    <text evidence="2">The sequence shown here is derived from an EMBL/GenBank/DDBJ whole genome shotgun (WGS) entry which is preliminary data.</text>
</comment>
<sequence length="620" mass="65590">MLEEPWPDPEHGCCGGAEPELPSGSPSRRELLAYAGLSPLLATGFTRFETPGEIPRLERPDSVVRAALHVHSSFSEGAGALKAFGTPGQESASMESHAYSLSTMGFDLCMYTDHDHRMAGANWGATYVPYPTREDFANPGWTYSSQRYGSVAGGHNFGAGGLTVCNRNGLSGGVTLAYCDSGNKRWTYRTNLGGMTLALAAIAPETGYAEFRLQSSHRPATAGRPEGSYVLRYLLRTDVTERVTEVAGLTVIVSVPAQSGTTTVVPIDPCADLAAAYPDLGIRVHDMSAYGFWFGAGGGPECDNAALFQCLDIARTADVGAALALQRELLGDLQAGYPDIRLVQGLELSYAKHVNWLSNASTDITSTPPTGGSMSTYLRNSIAMIRAAGGASSYNHLFGATRGPLITGSARTGKIKTTATQLLANRLYGADILEVGYTLRGGMDLAAHLEVWDILLAAGMRVIANGATDNHNGSLSSYARDSNNFATDVLASTSDPALVIPALQQGRAFVSQHGKFGGLLDLSATGAVMGSTVTSPKSTVNVTVTHEGCSGMSVRVLQYAVHGSTTVNARRAPLKNVSINPGGRSTTALSFQNVNSYIRSEVWSGGKRVAFSNPLFIRRR</sequence>
<evidence type="ECO:0000313" key="3">
    <source>
        <dbReference type="Proteomes" id="UP000035763"/>
    </source>
</evidence>
<feature type="region of interest" description="Disordered" evidence="1">
    <location>
        <begin position="1"/>
        <end position="27"/>
    </location>
</feature>
<evidence type="ECO:0000313" key="2">
    <source>
        <dbReference type="EMBL" id="CCH71861.1"/>
    </source>
</evidence>
<reference evidence="2 3" key="1">
    <citation type="journal article" date="2013" name="ISME J.">
        <title>A metabolic model for members of the genus Tetrasphaera involved in enhanced biological phosphorus removal.</title>
        <authorList>
            <person name="Kristiansen R."/>
            <person name="Nguyen H.T.T."/>
            <person name="Saunders A.M."/>
            <person name="Nielsen J.L."/>
            <person name="Wimmer R."/>
            <person name="Le V.Q."/>
            <person name="McIlroy S.J."/>
            <person name="Petrovski S."/>
            <person name="Seviour R.J."/>
            <person name="Calteau A."/>
            <person name="Nielsen K.L."/>
            <person name="Nielsen P.H."/>
        </authorList>
    </citation>
    <scope>NUCLEOTIDE SEQUENCE [LARGE SCALE GENOMIC DNA]</scope>
    <source>
        <strain evidence="2 3">Ben110</strain>
    </source>
</reference>
<proteinExistence type="predicted"/>
<name>W6JTQ4_9MICO</name>
<dbReference type="NCBIfam" id="NF038032">
    <property type="entry name" value="CehA_McbA_metalo"/>
    <property type="match status" value="1"/>
</dbReference>
<dbReference type="Proteomes" id="UP000035763">
    <property type="component" value="Unassembled WGS sequence"/>
</dbReference>
<dbReference type="STRING" id="1193182.BN11_1150007"/>
<gene>
    <name evidence="2" type="ORF">BN11_1150007</name>
</gene>
<protein>
    <submittedName>
        <fullName evidence="2">Uncharacterized protein</fullName>
    </submittedName>
</protein>
<organism evidence="2 3">
    <name type="scientific">Nostocoides australiense Ben110</name>
    <dbReference type="NCBI Taxonomy" id="1193182"/>
    <lineage>
        <taxon>Bacteria</taxon>
        <taxon>Bacillati</taxon>
        <taxon>Actinomycetota</taxon>
        <taxon>Actinomycetes</taxon>
        <taxon>Micrococcales</taxon>
        <taxon>Intrasporangiaceae</taxon>
        <taxon>Nostocoides</taxon>
    </lineage>
</organism>
<dbReference type="AlphaFoldDB" id="W6JTQ4"/>